<dbReference type="InterPro" id="IPR026588">
    <property type="entry name" value="Choice_anch_A"/>
</dbReference>
<accession>D8VN46</accession>
<dbReference type="EMBL" id="GQ996413">
    <property type="protein sequence ID" value="ACY24831.1"/>
    <property type="molecule type" value="Genomic_DNA"/>
</dbReference>
<reference evidence="3" key="2">
    <citation type="journal article" date="2010" name="Appl. Environ. Microbiol.">
        <title>Diversity of glycosyl hydrolases from cellulose-depleting communities enriched from casts of two earthworm species.</title>
        <authorList>
            <person name="Beloqui A."/>
            <person name="Nechitaylo T.Y."/>
            <person name="Lopez-Cortes N."/>
            <person name="Ghazi A."/>
            <person name="Guazzaroni M.E."/>
            <person name="Polaina J."/>
            <person name="Strittmatter A.W."/>
            <person name="Reva O."/>
            <person name="Waliczek A."/>
            <person name="Yakimov M.M."/>
            <person name="Golyshina O.V."/>
            <person name="Ferrer M."/>
            <person name="Golyshin P.N."/>
        </authorList>
    </citation>
    <scope>NUCLEOTIDE SEQUENCE</scope>
</reference>
<dbReference type="NCBIfam" id="TIGR04215">
    <property type="entry name" value="choice_anch_A"/>
    <property type="match status" value="1"/>
</dbReference>
<sequence length="317" mass="33156">MSINVFKKIALLGCIAASASAMAGPLNDYNLILSNDLNVSGGSGHIEGKAFIGGDVINGSIYAQKLNRSSTDVLTKVVGNFASNNGTHVEAGYLAYQGNFTGPTNICNSNAPGLSGSGCIKKVTDNSLTAEKASILDELKSESDYYKSLATSADFVKSGDNNNSIFTYSGVATDLAVFNITAADLTGPQWNIDFGLAVNVLINVSGSVFNAGNTKNGTSGFTNNANNVLWNFFDATSLNFGDSWYGSVLALNADIRTGSNLNGAIAAKSYLGNGEIHQGHWSYTPPQPPPIKVPEPSSLLLSLLGLGLILLGRARRK</sequence>
<feature type="domain" description="Choice-of-anchor A" evidence="2">
    <location>
        <begin position="24"/>
        <end position="278"/>
    </location>
</feature>
<reference evidence="3" key="1">
    <citation type="submission" date="2009-09" db="EMBL/GenBank/DDBJ databases">
        <authorList>
            <person name="Beloqi A."/>
            <person name="Nechitaylo T.Y."/>
            <person name="Lopez-Cortes N."/>
            <person name="Vietes M."/>
            <person name="Polaina J."/>
            <person name="Strittmatter A."/>
            <person name="Reva O."/>
            <person name="Waliczek A."/>
            <person name="Golyshina O.V."/>
            <person name="Ferrer M."/>
            <person name="Golyshin P.N."/>
        </authorList>
    </citation>
    <scope>NUCLEOTIDE SEQUENCE</scope>
</reference>
<dbReference type="NCBIfam" id="TIGR02595">
    <property type="entry name" value="PEP_CTERM"/>
    <property type="match status" value="1"/>
</dbReference>
<dbReference type="AlphaFoldDB" id="D8VN46"/>
<protein>
    <submittedName>
        <fullName evidence="3">PEP-CTERM putative exosortase interaction domain protein</fullName>
    </submittedName>
</protein>
<feature type="domain" description="Ice-binding protein C-terminal" evidence="1">
    <location>
        <begin position="293"/>
        <end position="316"/>
    </location>
</feature>
<proteinExistence type="predicted"/>
<dbReference type="InterPro" id="IPR013424">
    <property type="entry name" value="Ice-binding_C"/>
</dbReference>
<evidence type="ECO:0000259" key="1">
    <source>
        <dbReference type="Pfam" id="PF07589"/>
    </source>
</evidence>
<evidence type="ECO:0000259" key="2">
    <source>
        <dbReference type="Pfam" id="PF20597"/>
    </source>
</evidence>
<dbReference type="Pfam" id="PF07589">
    <property type="entry name" value="PEP-CTERM"/>
    <property type="match status" value="1"/>
</dbReference>
<dbReference type="Pfam" id="PF20597">
    <property type="entry name" value="pAdhesive_15"/>
    <property type="match status" value="1"/>
</dbReference>
<organism evidence="3">
    <name type="scientific">uncultured organism</name>
    <dbReference type="NCBI Taxonomy" id="155900"/>
    <lineage>
        <taxon>unclassified sequences</taxon>
        <taxon>environmental samples</taxon>
    </lineage>
</organism>
<evidence type="ECO:0000313" key="3">
    <source>
        <dbReference type="EMBL" id="ACY24831.1"/>
    </source>
</evidence>
<name>D8VN46_9ZZZZ</name>